<accession>A0A8E0KNC7</accession>
<dbReference type="Pfam" id="PF03413">
    <property type="entry name" value="PepSY"/>
    <property type="match status" value="1"/>
</dbReference>
<sequence>MNRIRILLLAGLIAAAPMAAPSAHALEIQARDPLMGSLRQERAREESREGRRLSASEVARSVSRGREGRMLGINERNMGGRPVYVVRWEYPGGRVADITVDARTGAVIGER</sequence>
<evidence type="ECO:0000256" key="2">
    <source>
        <dbReference type="SAM" id="SignalP"/>
    </source>
</evidence>
<comment type="caution">
    <text evidence="4">The sequence shown here is derived from an EMBL/GenBank/DDBJ whole genome shotgun (WGS) entry which is preliminary data.</text>
</comment>
<feature type="compositionally biased region" description="Basic and acidic residues" evidence="1">
    <location>
        <begin position="39"/>
        <end position="54"/>
    </location>
</feature>
<reference evidence="5" key="1">
    <citation type="journal article" date="2013" name="Genome Announc.">
        <title>Draft Genome Sequence of the Dimorphic Prosthecate Bacterium Brevundimonas abyssalis TAR-001T.</title>
        <authorList>
            <person name="Tsubouchi T."/>
            <person name="Nishi S."/>
            <person name="Usui K."/>
            <person name="Shimane Y."/>
            <person name="Takaki Y."/>
            <person name="Maruyama T."/>
            <person name="Hatada Y."/>
        </authorList>
    </citation>
    <scope>NUCLEOTIDE SEQUENCE [LARGE SCALE GENOMIC DNA]</scope>
    <source>
        <strain evidence="5">TAR-001</strain>
    </source>
</reference>
<dbReference type="RefSeq" id="WP_021697247.1">
    <property type="nucleotide sequence ID" value="NZ_BATC01000020.1"/>
</dbReference>
<dbReference type="EMBL" id="BATC01000020">
    <property type="protein sequence ID" value="GAD59152.1"/>
    <property type="molecule type" value="Genomic_DNA"/>
</dbReference>
<feature type="region of interest" description="Disordered" evidence="1">
    <location>
        <begin position="38"/>
        <end position="59"/>
    </location>
</feature>
<evidence type="ECO:0000256" key="1">
    <source>
        <dbReference type="SAM" id="MobiDB-lite"/>
    </source>
</evidence>
<evidence type="ECO:0000313" key="5">
    <source>
        <dbReference type="Proteomes" id="UP000016569"/>
    </source>
</evidence>
<name>A0A8E0KNC7_9CAUL</name>
<proteinExistence type="predicted"/>
<evidence type="ECO:0000259" key="3">
    <source>
        <dbReference type="Pfam" id="PF03413"/>
    </source>
</evidence>
<keyword evidence="5" id="KW-1185">Reference proteome</keyword>
<gene>
    <name evidence="4" type="ORF">MBEBAB_1402</name>
</gene>
<dbReference type="AlphaFoldDB" id="A0A8E0KNC7"/>
<organism evidence="4 5">
    <name type="scientific">Brevundimonas abyssalis TAR-001</name>
    <dbReference type="NCBI Taxonomy" id="1391729"/>
    <lineage>
        <taxon>Bacteria</taxon>
        <taxon>Pseudomonadati</taxon>
        <taxon>Pseudomonadota</taxon>
        <taxon>Alphaproteobacteria</taxon>
        <taxon>Caulobacterales</taxon>
        <taxon>Caulobacteraceae</taxon>
        <taxon>Brevundimonas</taxon>
    </lineage>
</organism>
<dbReference type="InterPro" id="IPR025711">
    <property type="entry name" value="PepSY"/>
</dbReference>
<feature type="signal peptide" evidence="2">
    <location>
        <begin position="1"/>
        <end position="25"/>
    </location>
</feature>
<protein>
    <recommendedName>
        <fullName evidence="3">PepSY domain-containing protein</fullName>
    </recommendedName>
</protein>
<feature type="domain" description="PepSY" evidence="3">
    <location>
        <begin position="77"/>
        <end position="110"/>
    </location>
</feature>
<dbReference type="OrthoDB" id="7205703at2"/>
<evidence type="ECO:0000313" key="4">
    <source>
        <dbReference type="EMBL" id="GAD59152.1"/>
    </source>
</evidence>
<keyword evidence="2" id="KW-0732">Signal</keyword>
<dbReference type="Proteomes" id="UP000016569">
    <property type="component" value="Unassembled WGS sequence"/>
</dbReference>
<feature type="chain" id="PRO_5034631632" description="PepSY domain-containing protein" evidence="2">
    <location>
        <begin position="26"/>
        <end position="111"/>
    </location>
</feature>